<dbReference type="Proteomes" id="UP000436047">
    <property type="component" value="Unassembled WGS sequence"/>
</dbReference>
<keyword evidence="2" id="KW-1185">Reference proteome</keyword>
<name>A0A6N7VYQ8_9FIRM</name>
<evidence type="ECO:0000313" key="1">
    <source>
        <dbReference type="EMBL" id="MSS87392.1"/>
    </source>
</evidence>
<dbReference type="EMBL" id="VUMI01000004">
    <property type="protein sequence ID" value="MSS87392.1"/>
    <property type="molecule type" value="Genomic_DNA"/>
</dbReference>
<protein>
    <submittedName>
        <fullName evidence="1">Uncharacterized protein</fullName>
    </submittedName>
</protein>
<comment type="caution">
    <text evidence="1">The sequence shown here is derived from an EMBL/GenBank/DDBJ whole genome shotgun (WGS) entry which is preliminary data.</text>
</comment>
<accession>A0A6N7VYQ8</accession>
<organism evidence="1 2">
    <name type="scientific">Eisenbergiella porci</name>
    <dbReference type="NCBI Taxonomy" id="2652274"/>
    <lineage>
        <taxon>Bacteria</taxon>
        <taxon>Bacillati</taxon>
        <taxon>Bacillota</taxon>
        <taxon>Clostridia</taxon>
        <taxon>Lachnospirales</taxon>
        <taxon>Lachnospiraceae</taxon>
        <taxon>Eisenbergiella</taxon>
    </lineage>
</organism>
<dbReference type="InterPro" id="IPR012547">
    <property type="entry name" value="PDDEXK_9"/>
</dbReference>
<dbReference type="AlphaFoldDB" id="A0A6N7VYQ8"/>
<reference evidence="1 2" key="1">
    <citation type="submission" date="2019-08" db="EMBL/GenBank/DDBJ databases">
        <title>In-depth cultivation of the pig gut microbiome towards novel bacterial diversity and tailored functional studies.</title>
        <authorList>
            <person name="Wylensek D."/>
            <person name="Hitch T.C.A."/>
            <person name="Clavel T."/>
        </authorList>
    </citation>
    <scope>NUCLEOTIDE SEQUENCE [LARGE SCALE GENOMIC DNA]</scope>
    <source>
        <strain evidence="1 2">WCA-389-WT-23B</strain>
    </source>
</reference>
<proteinExistence type="predicted"/>
<gene>
    <name evidence="1" type="ORF">FYJ45_03200</name>
</gene>
<sequence>MINYVNEAEVNINSLPRPYWANTSSNDIIRNLIEHADSSIKLELENLIAGECIEKQVHEDITYEEIHGFTAGLMKMMEGYIVEYKRKSGMGRSDIIIRSAPYEGIAIIIETKVADSYEQLDEKAIQALSQIEEKQYDAGLRSEGYHTFMKYGIAFYKKLCRVEVH</sequence>
<dbReference type="Pfam" id="PF08011">
    <property type="entry name" value="PDDEXK_9"/>
    <property type="match status" value="1"/>
</dbReference>
<evidence type="ECO:0000313" key="2">
    <source>
        <dbReference type="Proteomes" id="UP000436047"/>
    </source>
</evidence>